<evidence type="ECO:0000256" key="1">
    <source>
        <dbReference type="ARBA" id="ARBA00004141"/>
    </source>
</evidence>
<keyword evidence="3" id="KW-0813">Transport</keyword>
<dbReference type="RefSeq" id="WP_263845771.1">
    <property type="nucleotide sequence ID" value="NZ_JALIEB010000016.1"/>
</dbReference>
<dbReference type="CDD" id="cd00371">
    <property type="entry name" value="HMA"/>
    <property type="match status" value="1"/>
</dbReference>
<feature type="transmembrane region" description="Helical" evidence="6">
    <location>
        <begin position="131"/>
        <end position="149"/>
    </location>
</feature>
<name>A0ABT3BK22_9RHOB</name>
<dbReference type="Gene3D" id="1.20.1510.10">
    <property type="entry name" value="Cation efflux protein transmembrane domain"/>
    <property type="match status" value="1"/>
</dbReference>
<dbReference type="SUPFAM" id="SSF161111">
    <property type="entry name" value="Cation efflux protein transmembrane domain-like"/>
    <property type="match status" value="1"/>
</dbReference>
<dbReference type="Proteomes" id="UP001208690">
    <property type="component" value="Unassembled WGS sequence"/>
</dbReference>
<evidence type="ECO:0000313" key="9">
    <source>
        <dbReference type="Proteomes" id="UP001208690"/>
    </source>
</evidence>
<dbReference type="Pfam" id="PF01545">
    <property type="entry name" value="Cation_efflux"/>
    <property type="match status" value="1"/>
</dbReference>
<dbReference type="NCBIfam" id="TIGR01297">
    <property type="entry name" value="CDF"/>
    <property type="match status" value="1"/>
</dbReference>
<feature type="transmembrane region" description="Helical" evidence="6">
    <location>
        <begin position="97"/>
        <end position="119"/>
    </location>
</feature>
<dbReference type="Gene3D" id="3.30.70.100">
    <property type="match status" value="1"/>
</dbReference>
<evidence type="ECO:0000256" key="3">
    <source>
        <dbReference type="ARBA" id="ARBA00022906"/>
    </source>
</evidence>
<keyword evidence="3" id="KW-0862">Zinc</keyword>
<keyword evidence="3" id="KW-0864">Zinc transport</keyword>
<keyword evidence="4 6" id="KW-1133">Transmembrane helix</keyword>
<keyword evidence="5 6" id="KW-0472">Membrane</keyword>
<evidence type="ECO:0000256" key="4">
    <source>
        <dbReference type="ARBA" id="ARBA00022989"/>
    </source>
</evidence>
<dbReference type="InterPro" id="IPR036163">
    <property type="entry name" value="HMA_dom_sf"/>
</dbReference>
<keyword evidence="2 6" id="KW-0812">Transmembrane</keyword>
<dbReference type="SUPFAM" id="SSF55008">
    <property type="entry name" value="HMA, heavy metal-associated domain"/>
    <property type="match status" value="1"/>
</dbReference>
<feature type="transmembrane region" description="Helical" evidence="6">
    <location>
        <begin position="156"/>
        <end position="176"/>
    </location>
</feature>
<comment type="caution">
    <text evidence="8">The sequence shown here is derived from an EMBL/GenBank/DDBJ whole genome shotgun (WGS) entry which is preliminary data.</text>
</comment>
<evidence type="ECO:0000256" key="6">
    <source>
        <dbReference type="SAM" id="Phobius"/>
    </source>
</evidence>
<dbReference type="InterPro" id="IPR058533">
    <property type="entry name" value="Cation_efflux_TM"/>
</dbReference>
<proteinExistence type="predicted"/>
<comment type="subcellular location">
    <subcellularLocation>
        <location evidence="1">Membrane</location>
        <topology evidence="1">Multi-pass membrane protein</topology>
    </subcellularLocation>
</comment>
<protein>
    <submittedName>
        <fullName evidence="8">Cation diffusion facilitator family transporter</fullName>
    </submittedName>
</protein>
<evidence type="ECO:0000313" key="8">
    <source>
        <dbReference type="EMBL" id="MCV3273563.1"/>
    </source>
</evidence>
<organism evidence="8 9">
    <name type="scientific">Roseobacter sinensis</name>
    <dbReference type="NCBI Taxonomy" id="2931391"/>
    <lineage>
        <taxon>Bacteria</taxon>
        <taxon>Pseudomonadati</taxon>
        <taxon>Pseudomonadota</taxon>
        <taxon>Alphaproteobacteria</taxon>
        <taxon>Rhodobacterales</taxon>
        <taxon>Roseobacteraceae</taxon>
        <taxon>Roseobacter</taxon>
    </lineage>
</organism>
<feature type="transmembrane region" description="Helical" evidence="6">
    <location>
        <begin position="251"/>
        <end position="269"/>
    </location>
</feature>
<dbReference type="EMBL" id="JALIEB010000016">
    <property type="protein sequence ID" value="MCV3273563.1"/>
    <property type="molecule type" value="Genomic_DNA"/>
</dbReference>
<dbReference type="InterPro" id="IPR006121">
    <property type="entry name" value="HMA_dom"/>
</dbReference>
<dbReference type="InterPro" id="IPR050681">
    <property type="entry name" value="CDF/SLC30A"/>
</dbReference>
<sequence>MNTPVTSEQNAPIRMRVQGMDCAKDAAEIERAARSAGVAAENVKVSAATHIMTLRIAENDLPQVRPALKATGYGFERIEGDDASTDPAHQDPSYRRALWIVVALNLGYGVVEMAGGFLSGSQALKADALDFLGDGAITFLGLLAIGWSLTWRARSAMIQGVFLGLLGLGVVASTFWRVLNQATPEAGLMGAFAVGALIVNILAVLPLLKHRKGDANMRAVWLFSRNDAIGNVAVVIAAGLVAWFGSGWPDLIVAFGIAALFLHSSWVIIRDARADLRLQPVPDQ</sequence>
<evidence type="ECO:0000259" key="7">
    <source>
        <dbReference type="Pfam" id="PF01545"/>
    </source>
</evidence>
<accession>A0ABT3BK22</accession>
<dbReference type="InterPro" id="IPR002524">
    <property type="entry name" value="Cation_efflux"/>
</dbReference>
<gene>
    <name evidence="8" type="ORF">MUB52_19195</name>
</gene>
<feature type="transmembrane region" description="Helical" evidence="6">
    <location>
        <begin position="228"/>
        <end position="245"/>
    </location>
</feature>
<evidence type="ECO:0000256" key="2">
    <source>
        <dbReference type="ARBA" id="ARBA00022692"/>
    </source>
</evidence>
<keyword evidence="9" id="KW-1185">Reference proteome</keyword>
<dbReference type="PANTHER" id="PTHR11562:SF17">
    <property type="entry name" value="RE54080P-RELATED"/>
    <property type="match status" value="1"/>
</dbReference>
<dbReference type="PANTHER" id="PTHR11562">
    <property type="entry name" value="CATION EFFLUX PROTEIN/ ZINC TRANSPORTER"/>
    <property type="match status" value="1"/>
</dbReference>
<reference evidence="8 9" key="1">
    <citation type="submission" date="2022-04" db="EMBL/GenBank/DDBJ databases">
        <title>Roseobacter sp. WL0113 is a bacterium isolated from neritic sediment.</title>
        <authorList>
            <person name="Wang L."/>
            <person name="He W."/>
            <person name="Zhang D.-F."/>
        </authorList>
    </citation>
    <scope>NUCLEOTIDE SEQUENCE [LARGE SCALE GENOMIC DNA]</scope>
    <source>
        <strain evidence="8 9">WL0113</strain>
    </source>
</reference>
<evidence type="ECO:0000256" key="5">
    <source>
        <dbReference type="ARBA" id="ARBA00023136"/>
    </source>
</evidence>
<feature type="domain" description="Cation efflux protein transmembrane" evidence="7">
    <location>
        <begin position="98"/>
        <end position="276"/>
    </location>
</feature>
<keyword evidence="3" id="KW-0406">Ion transport</keyword>
<feature type="transmembrane region" description="Helical" evidence="6">
    <location>
        <begin position="188"/>
        <end position="208"/>
    </location>
</feature>
<dbReference type="InterPro" id="IPR027469">
    <property type="entry name" value="Cation_efflux_TMD_sf"/>
</dbReference>